<evidence type="ECO:0000313" key="1">
    <source>
        <dbReference type="EMBL" id="BES98975.1"/>
    </source>
</evidence>
<dbReference type="Proteomes" id="UP001307889">
    <property type="component" value="Chromosome 10"/>
</dbReference>
<accession>A0ABN7B3K5</accession>
<proteinExistence type="predicted"/>
<protein>
    <submittedName>
        <fullName evidence="1">Uncharacterized protein</fullName>
    </submittedName>
</protein>
<dbReference type="EMBL" id="AP028918">
    <property type="protein sequence ID" value="BES98975.1"/>
    <property type="molecule type" value="Genomic_DNA"/>
</dbReference>
<organism evidence="1 2">
    <name type="scientific">Nesidiocoris tenuis</name>
    <dbReference type="NCBI Taxonomy" id="355587"/>
    <lineage>
        <taxon>Eukaryota</taxon>
        <taxon>Metazoa</taxon>
        <taxon>Ecdysozoa</taxon>
        <taxon>Arthropoda</taxon>
        <taxon>Hexapoda</taxon>
        <taxon>Insecta</taxon>
        <taxon>Pterygota</taxon>
        <taxon>Neoptera</taxon>
        <taxon>Paraneoptera</taxon>
        <taxon>Hemiptera</taxon>
        <taxon>Heteroptera</taxon>
        <taxon>Panheteroptera</taxon>
        <taxon>Cimicomorpha</taxon>
        <taxon>Miridae</taxon>
        <taxon>Dicyphina</taxon>
        <taxon>Nesidiocoris</taxon>
    </lineage>
</organism>
<reference evidence="1 2" key="1">
    <citation type="submission" date="2023-09" db="EMBL/GenBank/DDBJ databases">
        <title>Nesidiocoris tenuis whole genome shotgun sequence.</title>
        <authorList>
            <person name="Shibata T."/>
            <person name="Shimoda M."/>
            <person name="Kobayashi T."/>
            <person name="Uehara T."/>
        </authorList>
    </citation>
    <scope>NUCLEOTIDE SEQUENCE [LARGE SCALE GENOMIC DNA]</scope>
    <source>
        <strain evidence="1 2">Japan</strain>
    </source>
</reference>
<keyword evidence="2" id="KW-1185">Reference proteome</keyword>
<evidence type="ECO:0000313" key="2">
    <source>
        <dbReference type="Proteomes" id="UP001307889"/>
    </source>
</evidence>
<sequence length="80" mass="9137">MGRNLTSTSGARIPTLPEVTDILGRNYRSLMRLFNQEFRQALTDSRKNVQTYRKEFRSAVRPYFTAGGFTSTTTPRSTSK</sequence>
<gene>
    <name evidence="1" type="ORF">NTJ_11791</name>
</gene>
<name>A0ABN7B3K5_9HEMI</name>